<dbReference type="Pfam" id="PF03073">
    <property type="entry name" value="TspO_MBR"/>
    <property type="match status" value="1"/>
</dbReference>
<name>A0A0W0W478_9GAMM</name>
<dbReference type="EMBL" id="LNYL01000033">
    <property type="protein sequence ID" value="KTD27195.1"/>
    <property type="molecule type" value="Genomic_DNA"/>
</dbReference>
<reference evidence="7 8" key="1">
    <citation type="submission" date="2015-11" db="EMBL/GenBank/DDBJ databases">
        <title>Genomic analysis of 38 Legionella species identifies large and diverse effector repertoires.</title>
        <authorList>
            <person name="Burstein D."/>
            <person name="Amaro F."/>
            <person name="Zusman T."/>
            <person name="Lifshitz Z."/>
            <person name="Cohen O."/>
            <person name="Gilbert J.A."/>
            <person name="Pupko T."/>
            <person name="Shuman H.A."/>
            <person name="Segal G."/>
        </authorList>
    </citation>
    <scope>NUCLEOTIDE SEQUENCE [LARGE SCALE GENOMIC DNA]</scope>
    <source>
        <strain evidence="7 8">PX-1-G2-E2</strain>
    </source>
</reference>
<dbReference type="CDD" id="cd15904">
    <property type="entry name" value="TSPO_MBR"/>
    <property type="match status" value="1"/>
</dbReference>
<keyword evidence="8" id="KW-1185">Reference proteome</keyword>
<evidence type="ECO:0000313" key="7">
    <source>
        <dbReference type="EMBL" id="KTD27195.1"/>
    </source>
</evidence>
<dbReference type="PATRIC" id="fig|466.6.peg.1521"/>
<feature type="transmembrane region" description="Helical" evidence="6">
    <location>
        <begin position="133"/>
        <end position="157"/>
    </location>
</feature>
<evidence type="ECO:0000313" key="8">
    <source>
        <dbReference type="Proteomes" id="UP000054908"/>
    </source>
</evidence>
<dbReference type="PANTHER" id="PTHR10057:SF0">
    <property type="entry name" value="TRANSLOCATOR PROTEIN"/>
    <property type="match status" value="1"/>
</dbReference>
<gene>
    <name evidence="7" type="ORF">Lmac_1443</name>
</gene>
<dbReference type="Gene3D" id="1.20.1260.100">
    <property type="entry name" value="TspO/MBR protein"/>
    <property type="match status" value="1"/>
</dbReference>
<evidence type="ECO:0000256" key="4">
    <source>
        <dbReference type="ARBA" id="ARBA00022989"/>
    </source>
</evidence>
<dbReference type="GO" id="GO:0016020">
    <property type="term" value="C:membrane"/>
    <property type="evidence" value="ECO:0007669"/>
    <property type="project" value="UniProtKB-SubCell"/>
</dbReference>
<organism evidence="7 8">
    <name type="scientific">Legionella maceachernii</name>
    <dbReference type="NCBI Taxonomy" id="466"/>
    <lineage>
        <taxon>Bacteria</taxon>
        <taxon>Pseudomonadati</taxon>
        <taxon>Pseudomonadota</taxon>
        <taxon>Gammaproteobacteria</taxon>
        <taxon>Legionellales</taxon>
        <taxon>Legionellaceae</taxon>
        <taxon>Legionella</taxon>
    </lineage>
</organism>
<sequence>MSTKNGIKLIFWILFFELVGFLLGLLTQANIHAWYVELHKPVLTPPGCVFSVVWSILYAVLAMLGFLLWQNRSKSETNLLLNVYLIQLLMNWLWSLLFFQLHWIRFSFLWIVIMIGLNTVFILTAIKKKEKTLTLLVTPYFFWLIFAAYLNGMIWILNR</sequence>
<protein>
    <submittedName>
        <fullName evidence="7">Tryptophan-rich sensory protein</fullName>
    </submittedName>
</protein>
<dbReference type="PANTHER" id="PTHR10057">
    <property type="entry name" value="PERIPHERAL-TYPE BENZODIAZEPINE RECEPTOR"/>
    <property type="match status" value="1"/>
</dbReference>
<comment type="caution">
    <text evidence="7">The sequence shown here is derived from an EMBL/GenBank/DDBJ whole genome shotgun (WGS) entry which is preliminary data.</text>
</comment>
<accession>A0A0W0W478</accession>
<evidence type="ECO:0000256" key="3">
    <source>
        <dbReference type="ARBA" id="ARBA00022692"/>
    </source>
</evidence>
<dbReference type="InterPro" id="IPR004307">
    <property type="entry name" value="TspO_MBR"/>
</dbReference>
<dbReference type="GO" id="GO:0033013">
    <property type="term" value="P:tetrapyrrole metabolic process"/>
    <property type="evidence" value="ECO:0007669"/>
    <property type="project" value="UniProtKB-ARBA"/>
</dbReference>
<evidence type="ECO:0000256" key="6">
    <source>
        <dbReference type="SAM" id="Phobius"/>
    </source>
</evidence>
<feature type="transmembrane region" description="Helical" evidence="6">
    <location>
        <begin position="9"/>
        <end position="29"/>
    </location>
</feature>
<dbReference type="Proteomes" id="UP000054908">
    <property type="component" value="Unassembled WGS sequence"/>
</dbReference>
<dbReference type="PIRSF" id="PIRSF005859">
    <property type="entry name" value="PBR"/>
    <property type="match status" value="1"/>
</dbReference>
<evidence type="ECO:0000256" key="2">
    <source>
        <dbReference type="ARBA" id="ARBA00007524"/>
    </source>
</evidence>
<dbReference type="AlphaFoldDB" id="A0A0W0W478"/>
<keyword evidence="5 6" id="KW-0472">Membrane</keyword>
<keyword evidence="4 6" id="KW-1133">Transmembrane helix</keyword>
<dbReference type="FunFam" id="1.20.1260.100:FF:000001">
    <property type="entry name" value="translocator protein 2"/>
    <property type="match status" value="1"/>
</dbReference>
<feature type="transmembrane region" description="Helical" evidence="6">
    <location>
        <begin position="107"/>
        <end position="126"/>
    </location>
</feature>
<dbReference type="OrthoDB" id="9795496at2"/>
<comment type="similarity">
    <text evidence="2">Belongs to the TspO/BZRP family.</text>
</comment>
<comment type="subcellular location">
    <subcellularLocation>
        <location evidence="1">Membrane</location>
        <topology evidence="1">Multi-pass membrane protein</topology>
    </subcellularLocation>
</comment>
<feature type="transmembrane region" description="Helical" evidence="6">
    <location>
        <begin position="49"/>
        <end position="69"/>
    </location>
</feature>
<evidence type="ECO:0000256" key="1">
    <source>
        <dbReference type="ARBA" id="ARBA00004141"/>
    </source>
</evidence>
<dbReference type="RefSeq" id="WP_058452211.1">
    <property type="nucleotide sequence ID" value="NZ_CAAAIB010000013.1"/>
</dbReference>
<dbReference type="InterPro" id="IPR038330">
    <property type="entry name" value="TspO/MBR-related_sf"/>
</dbReference>
<evidence type="ECO:0000256" key="5">
    <source>
        <dbReference type="ARBA" id="ARBA00023136"/>
    </source>
</evidence>
<proteinExistence type="inferred from homology"/>
<keyword evidence="3 6" id="KW-0812">Transmembrane</keyword>
<feature type="transmembrane region" description="Helical" evidence="6">
    <location>
        <begin position="81"/>
        <end position="101"/>
    </location>
</feature>